<dbReference type="STRING" id="93759.A0A1R3GDD1"/>
<gene>
    <name evidence="10" type="ORF">COLO4_35789</name>
</gene>
<feature type="domain" description="Trichome birefringence-like C-terminal" evidence="8">
    <location>
        <begin position="116"/>
        <end position="405"/>
    </location>
</feature>
<comment type="caution">
    <text evidence="10">The sequence shown here is derived from an EMBL/GenBank/DDBJ whole genome shotgun (WGS) entry which is preliminary data.</text>
</comment>
<accession>A0A1R3GDD1</accession>
<keyword evidence="11" id="KW-1185">Reference proteome</keyword>
<evidence type="ECO:0000256" key="4">
    <source>
        <dbReference type="ARBA" id="ARBA00022968"/>
    </source>
</evidence>
<proteinExistence type="inferred from homology"/>
<protein>
    <submittedName>
        <fullName evidence="10">Uncharacterized protein</fullName>
    </submittedName>
</protein>
<reference evidence="11" key="1">
    <citation type="submission" date="2013-09" db="EMBL/GenBank/DDBJ databases">
        <title>Corchorus olitorius genome sequencing.</title>
        <authorList>
            <person name="Alam M."/>
            <person name="Haque M.S."/>
            <person name="Islam M.S."/>
            <person name="Emdad E.M."/>
            <person name="Islam M.M."/>
            <person name="Ahmed B."/>
            <person name="Halim A."/>
            <person name="Hossen Q.M.M."/>
            <person name="Hossain M.Z."/>
            <person name="Ahmed R."/>
            <person name="Khan M.M."/>
            <person name="Islam R."/>
            <person name="Rashid M.M."/>
            <person name="Khan S.A."/>
            <person name="Rahman M.S."/>
            <person name="Alam M."/>
            <person name="Yahiya A.S."/>
            <person name="Khan M.S."/>
            <person name="Azam M.S."/>
            <person name="Haque T."/>
            <person name="Lashkar M.Z.H."/>
            <person name="Akhand A.I."/>
            <person name="Morshed G."/>
            <person name="Roy S."/>
            <person name="Uddin K.S."/>
            <person name="Rabeya T."/>
            <person name="Hossain A.S."/>
            <person name="Chowdhury A."/>
            <person name="Snigdha A.R."/>
            <person name="Mortoza M.S."/>
            <person name="Matin S.A."/>
            <person name="Hoque S.M.E."/>
            <person name="Islam M.K."/>
            <person name="Roy D.K."/>
            <person name="Haider R."/>
            <person name="Moosa M.M."/>
            <person name="Elias S.M."/>
            <person name="Hasan A.M."/>
            <person name="Jahan S."/>
            <person name="Shafiuddin M."/>
            <person name="Mahmood N."/>
            <person name="Shommy N.S."/>
        </authorList>
    </citation>
    <scope>NUCLEOTIDE SEQUENCE [LARGE SCALE GENOMIC DNA]</scope>
    <source>
        <strain evidence="11">cv. O-4</strain>
    </source>
</reference>
<feature type="domain" description="Trichome birefringence-like N-terminal" evidence="9">
    <location>
        <begin position="62"/>
        <end position="115"/>
    </location>
</feature>
<evidence type="ECO:0000313" key="11">
    <source>
        <dbReference type="Proteomes" id="UP000187203"/>
    </source>
</evidence>
<organism evidence="10 11">
    <name type="scientific">Corchorus olitorius</name>
    <dbReference type="NCBI Taxonomy" id="93759"/>
    <lineage>
        <taxon>Eukaryota</taxon>
        <taxon>Viridiplantae</taxon>
        <taxon>Streptophyta</taxon>
        <taxon>Embryophyta</taxon>
        <taxon>Tracheophyta</taxon>
        <taxon>Spermatophyta</taxon>
        <taxon>Magnoliopsida</taxon>
        <taxon>eudicotyledons</taxon>
        <taxon>Gunneridae</taxon>
        <taxon>Pentapetalae</taxon>
        <taxon>rosids</taxon>
        <taxon>malvids</taxon>
        <taxon>Malvales</taxon>
        <taxon>Malvaceae</taxon>
        <taxon>Grewioideae</taxon>
        <taxon>Apeibeae</taxon>
        <taxon>Corchorus</taxon>
    </lineage>
</organism>
<dbReference type="GO" id="GO:0016413">
    <property type="term" value="F:O-acetyltransferase activity"/>
    <property type="evidence" value="ECO:0007669"/>
    <property type="project" value="InterPro"/>
</dbReference>
<evidence type="ECO:0000259" key="9">
    <source>
        <dbReference type="Pfam" id="PF14416"/>
    </source>
</evidence>
<keyword evidence="3" id="KW-0812">Transmembrane</keyword>
<dbReference type="Proteomes" id="UP000187203">
    <property type="component" value="Unassembled WGS sequence"/>
</dbReference>
<evidence type="ECO:0000256" key="2">
    <source>
        <dbReference type="ARBA" id="ARBA00007727"/>
    </source>
</evidence>
<keyword evidence="5" id="KW-1133">Transmembrane helix</keyword>
<dbReference type="GO" id="GO:0016020">
    <property type="term" value="C:membrane"/>
    <property type="evidence" value="ECO:0007669"/>
    <property type="project" value="UniProtKB-SubCell"/>
</dbReference>
<feature type="region of interest" description="Disordered" evidence="7">
    <location>
        <begin position="29"/>
        <end position="60"/>
    </location>
</feature>
<dbReference type="PANTHER" id="PTHR32285:SF333">
    <property type="entry name" value="PROTEIN TRICHOME BIREFRINGENCE-LIKE 16"/>
    <property type="match status" value="1"/>
</dbReference>
<name>A0A1R3GDD1_9ROSI</name>
<dbReference type="InterPro" id="IPR029962">
    <property type="entry name" value="TBL"/>
</dbReference>
<dbReference type="EMBL" id="AWUE01022794">
    <property type="protein sequence ID" value="OMO56089.1"/>
    <property type="molecule type" value="Genomic_DNA"/>
</dbReference>
<evidence type="ECO:0000313" key="10">
    <source>
        <dbReference type="EMBL" id="OMO56089.1"/>
    </source>
</evidence>
<dbReference type="PANTHER" id="PTHR32285">
    <property type="entry name" value="PROTEIN TRICHOME BIREFRINGENCE-LIKE 9-RELATED"/>
    <property type="match status" value="1"/>
</dbReference>
<comment type="subcellular location">
    <subcellularLocation>
        <location evidence="1">Membrane</location>
        <topology evidence="1">Single-pass membrane protein</topology>
    </subcellularLocation>
</comment>
<evidence type="ECO:0000256" key="6">
    <source>
        <dbReference type="ARBA" id="ARBA00023136"/>
    </source>
</evidence>
<evidence type="ECO:0000256" key="7">
    <source>
        <dbReference type="SAM" id="MobiDB-lite"/>
    </source>
</evidence>
<dbReference type="GO" id="GO:0005794">
    <property type="term" value="C:Golgi apparatus"/>
    <property type="evidence" value="ECO:0007669"/>
    <property type="project" value="TreeGrafter"/>
</dbReference>
<dbReference type="OrthoDB" id="630188at2759"/>
<dbReference type="InterPro" id="IPR025846">
    <property type="entry name" value="TBL_N"/>
</dbReference>
<evidence type="ECO:0000256" key="3">
    <source>
        <dbReference type="ARBA" id="ARBA00022692"/>
    </source>
</evidence>
<dbReference type="AlphaFoldDB" id="A0A1R3GDD1"/>
<keyword evidence="4" id="KW-0735">Signal-anchor</keyword>
<evidence type="ECO:0000256" key="1">
    <source>
        <dbReference type="ARBA" id="ARBA00004167"/>
    </source>
</evidence>
<evidence type="ECO:0000256" key="5">
    <source>
        <dbReference type="ARBA" id="ARBA00022989"/>
    </source>
</evidence>
<evidence type="ECO:0000259" key="8">
    <source>
        <dbReference type="Pfam" id="PF13839"/>
    </source>
</evidence>
<feature type="compositionally biased region" description="Polar residues" evidence="7">
    <location>
        <begin position="34"/>
        <end position="48"/>
    </location>
</feature>
<sequence length="407" mass="46135">MAIVLQPSRKGALESIGMVTDYALSTQHDDQHITAPSPSPLSSDQEQLIVSDPPSAQVPSPGCNYGKGKWVADSRRPFYSGFRCKRWLSRTWNCRLTPRTDFSFEGYRWQPQDCQIPEFERSTFLKRMQNKTIAFIGDSLGRQQFESMMCMAYGGEVKDVTSEYGLVKPTGRPGGISPQGWVYRFTKTNTTILFHWSVTLCDQVPLINKTDPAASSVALHLDRPPPFLTRNLHRFDVLVLNTGHHWNTVKLKANRWVIYVNGKPIKKKTLVEQDMRDARNFTVHSIVKWIDSQLGLYPQIQLKAFFRTISPKHFQNGDWNTGGTCNNTTPFTRGSEVMQDKSSDKVVESAVRGTKVKILDITAISELRDEAHMAGYTLRPDKGINDCLHWCLPGVPDTWNELLIAQI</sequence>
<comment type="similarity">
    <text evidence="2">Belongs to the PC-esterase family. TBL subfamily.</text>
</comment>
<keyword evidence="6" id="KW-0472">Membrane</keyword>
<dbReference type="InterPro" id="IPR026057">
    <property type="entry name" value="TBL_C"/>
</dbReference>
<dbReference type="Pfam" id="PF13839">
    <property type="entry name" value="PC-Esterase"/>
    <property type="match status" value="1"/>
</dbReference>
<dbReference type="Pfam" id="PF14416">
    <property type="entry name" value="PMR5N"/>
    <property type="match status" value="1"/>
</dbReference>